<sequence length="294" mass="32713">MYTQCPGCSHTNISPVLDAQDHTVSHETFSIWECGNCTLRFTQNVPEPAAIGRYYQSDAYVSHSDTKKGLINRLYHIVRNITLQQKHKMITAVSGKKTGSLLDVGAGTGAFAAVMQQNGWKVTGLEPDETARANAQQNHGLTLQTLESLHTLPAASYDVITMWHVLEHVHDLHGYLNRYQSVLQQSGTLVIAVPNYTSFDAQHYGASWAAYDVPRHLYHFSPASMRSLLAQHGFEVVALKPMKFDSFYVSMLSEQYLTGKSNLFAAFINGWKSNKKAASSPEKSSSVIYIAKKR</sequence>
<dbReference type="SUPFAM" id="SSF53335">
    <property type="entry name" value="S-adenosyl-L-methionine-dependent methyltransferases"/>
    <property type="match status" value="1"/>
</dbReference>
<name>A0A173MAR0_9BACT</name>
<keyword evidence="1" id="KW-0489">Methyltransferase</keyword>
<dbReference type="AlphaFoldDB" id="A0A173MAR0"/>
<dbReference type="PANTHER" id="PTHR43861:SF6">
    <property type="entry name" value="METHYLTRANSFERASE TYPE 11"/>
    <property type="match status" value="1"/>
</dbReference>
<keyword evidence="2" id="KW-1185">Reference proteome</keyword>
<dbReference type="Pfam" id="PF13489">
    <property type="entry name" value="Methyltransf_23"/>
    <property type="match status" value="1"/>
</dbReference>
<dbReference type="KEGG" id="fln:FLA_0609"/>
<dbReference type="CDD" id="cd02440">
    <property type="entry name" value="AdoMet_MTases"/>
    <property type="match status" value="1"/>
</dbReference>
<dbReference type="RefSeq" id="WP_096510693.1">
    <property type="nucleotide sequence ID" value="NZ_AP017422.1"/>
</dbReference>
<dbReference type="InterPro" id="IPR029063">
    <property type="entry name" value="SAM-dependent_MTases_sf"/>
</dbReference>
<reference evidence="2" key="1">
    <citation type="submission" date="2017-01" db="EMBL/GenBank/DDBJ databases">
        <authorList>
            <person name="Varghese N."/>
            <person name="Submissions S."/>
        </authorList>
    </citation>
    <scope>NUCLEOTIDE SEQUENCE [LARGE SCALE GENOMIC DNA]</scope>
    <source>
        <strain evidence="2">DSM 21054</strain>
    </source>
</reference>
<dbReference type="Gene3D" id="3.40.50.150">
    <property type="entry name" value="Vaccinia Virus protein VP39"/>
    <property type="match status" value="1"/>
</dbReference>
<organism evidence="1 2">
    <name type="scientific">Filimonas lacunae</name>
    <dbReference type="NCBI Taxonomy" id="477680"/>
    <lineage>
        <taxon>Bacteria</taxon>
        <taxon>Pseudomonadati</taxon>
        <taxon>Bacteroidota</taxon>
        <taxon>Chitinophagia</taxon>
        <taxon>Chitinophagales</taxon>
        <taxon>Chitinophagaceae</taxon>
        <taxon>Filimonas</taxon>
    </lineage>
</organism>
<evidence type="ECO:0000313" key="1">
    <source>
        <dbReference type="EMBL" id="SIT32636.1"/>
    </source>
</evidence>
<dbReference type="STRING" id="477680.SAMN05421788_111186"/>
<dbReference type="GO" id="GO:0032259">
    <property type="term" value="P:methylation"/>
    <property type="evidence" value="ECO:0007669"/>
    <property type="project" value="UniProtKB-KW"/>
</dbReference>
<proteinExistence type="predicted"/>
<dbReference type="EMBL" id="FTOR01000011">
    <property type="protein sequence ID" value="SIT32636.1"/>
    <property type="molecule type" value="Genomic_DNA"/>
</dbReference>
<evidence type="ECO:0000313" key="2">
    <source>
        <dbReference type="Proteomes" id="UP000186917"/>
    </source>
</evidence>
<dbReference type="OrthoDB" id="2370471at2"/>
<dbReference type="GO" id="GO:0008168">
    <property type="term" value="F:methyltransferase activity"/>
    <property type="evidence" value="ECO:0007669"/>
    <property type="project" value="UniProtKB-KW"/>
</dbReference>
<keyword evidence="1" id="KW-0808">Transferase</keyword>
<gene>
    <name evidence="1" type="ORF">SAMN05421788_111186</name>
</gene>
<dbReference type="PANTHER" id="PTHR43861">
    <property type="entry name" value="TRANS-ACONITATE 2-METHYLTRANSFERASE-RELATED"/>
    <property type="match status" value="1"/>
</dbReference>
<dbReference type="Proteomes" id="UP000186917">
    <property type="component" value="Unassembled WGS sequence"/>
</dbReference>
<protein>
    <submittedName>
        <fullName evidence="1">Methyltransferase domain-containing protein</fullName>
    </submittedName>
</protein>
<accession>A0A173MAR0</accession>